<dbReference type="OrthoDB" id="410155at2759"/>
<dbReference type="Proteomes" id="UP000186817">
    <property type="component" value="Unassembled WGS sequence"/>
</dbReference>
<dbReference type="InterPro" id="IPR013087">
    <property type="entry name" value="Znf_C2H2_type"/>
</dbReference>
<keyword evidence="5" id="KW-1185">Reference proteome</keyword>
<dbReference type="PROSITE" id="PS00028">
    <property type="entry name" value="ZINC_FINGER_C2H2_1"/>
    <property type="match status" value="1"/>
</dbReference>
<feature type="region of interest" description="Disordered" evidence="2">
    <location>
        <begin position="1209"/>
        <end position="1253"/>
    </location>
</feature>
<evidence type="ECO:0000259" key="3">
    <source>
        <dbReference type="PROSITE" id="PS00028"/>
    </source>
</evidence>
<dbReference type="PANTHER" id="PTHR47027:SF20">
    <property type="entry name" value="REVERSE TRANSCRIPTASE-LIKE PROTEIN WITH RNA-DIRECTED DNA POLYMERASE DOMAIN"/>
    <property type="match status" value="1"/>
</dbReference>
<feature type="coiled-coil region" evidence="1">
    <location>
        <begin position="1519"/>
        <end position="1546"/>
    </location>
</feature>
<organism evidence="4 5">
    <name type="scientific">Symbiodinium microadriaticum</name>
    <name type="common">Dinoflagellate</name>
    <name type="synonym">Zooxanthella microadriatica</name>
    <dbReference type="NCBI Taxonomy" id="2951"/>
    <lineage>
        <taxon>Eukaryota</taxon>
        <taxon>Sar</taxon>
        <taxon>Alveolata</taxon>
        <taxon>Dinophyceae</taxon>
        <taxon>Suessiales</taxon>
        <taxon>Symbiodiniaceae</taxon>
        <taxon>Symbiodinium</taxon>
    </lineage>
</organism>
<comment type="caution">
    <text evidence="4">The sequence shown here is derived from an EMBL/GenBank/DDBJ whole genome shotgun (WGS) entry which is preliminary data.</text>
</comment>
<protein>
    <submittedName>
        <fullName evidence="4">LINE-1 reverse transcriptase-like</fullName>
    </submittedName>
</protein>
<feature type="compositionally biased region" description="Basic and acidic residues" evidence="2">
    <location>
        <begin position="80"/>
        <end position="101"/>
    </location>
</feature>
<keyword evidence="1" id="KW-0175">Coiled coil</keyword>
<keyword evidence="4" id="KW-0808">Transferase</keyword>
<dbReference type="EMBL" id="LSRX01000542">
    <property type="protein sequence ID" value="OLP94419.1"/>
    <property type="molecule type" value="Genomic_DNA"/>
</dbReference>
<reference evidence="4 5" key="1">
    <citation type="submission" date="2016-02" db="EMBL/GenBank/DDBJ databases">
        <title>Genome analysis of coral dinoflagellate symbionts highlights evolutionary adaptations to a symbiotic lifestyle.</title>
        <authorList>
            <person name="Aranda M."/>
            <person name="Li Y."/>
            <person name="Liew Y.J."/>
            <person name="Baumgarten S."/>
            <person name="Simakov O."/>
            <person name="Wilson M."/>
            <person name="Piel J."/>
            <person name="Ashoor H."/>
            <person name="Bougouffa S."/>
            <person name="Bajic V.B."/>
            <person name="Ryu T."/>
            <person name="Ravasi T."/>
            <person name="Bayer T."/>
            <person name="Micklem G."/>
            <person name="Kim H."/>
            <person name="Bhak J."/>
            <person name="Lajeunesse T.C."/>
            <person name="Voolstra C.R."/>
        </authorList>
    </citation>
    <scope>NUCLEOTIDE SEQUENCE [LARGE SCALE GENOMIC DNA]</scope>
    <source>
        <strain evidence="4 5">CCMP2467</strain>
    </source>
</reference>
<feature type="domain" description="C2H2-type" evidence="3">
    <location>
        <begin position="1044"/>
        <end position="1065"/>
    </location>
</feature>
<name>A0A1Q9DGZ4_SYMMI</name>
<keyword evidence="4" id="KW-0548">Nucleotidyltransferase</keyword>
<keyword evidence="4" id="KW-0695">RNA-directed DNA polymerase</keyword>
<accession>A0A1Q9DGZ4</accession>
<dbReference type="Pfam" id="PF00078">
    <property type="entry name" value="RVT_1"/>
    <property type="match status" value="1"/>
</dbReference>
<evidence type="ECO:0000256" key="1">
    <source>
        <dbReference type="SAM" id="Coils"/>
    </source>
</evidence>
<feature type="region of interest" description="Disordered" evidence="2">
    <location>
        <begin position="1"/>
        <end position="157"/>
    </location>
</feature>
<dbReference type="GO" id="GO:0003964">
    <property type="term" value="F:RNA-directed DNA polymerase activity"/>
    <property type="evidence" value="ECO:0007669"/>
    <property type="project" value="UniProtKB-KW"/>
</dbReference>
<sequence length="1573" mass="174767">MSSDGCRSPGLDSGSDVDCTPRDFQRDGPVQPRELAPKGPPIPQPLLSGDNTLSTAVHGPRERDPPIAADDSDRSSAGSRPERRWPLLGEDRVQGPHRPDGRFGSTTSSDTDSDEVLDGLSSDSAAAADHDAASSGAEHDDDHVARDDDTDGGSSTWSSTTLVLAGPSLAQAKGTLLGLYRSQLSATELLTSRQQGGRVGALRKRLRNGDWASVQAAAQHYLAGEQQASWRNFEYRATHERRPRRVVAAAAELVCSPFPGMWKRARPPQQIVPSLASFAACQVISSSTTTLQQAQIPVLPVHWRPGKQQNSAKPIDKARLIQAAADRNQDAEHLQQLVAAKLQDLPLADPHALHDRINAILQASVQQAFPAVAASDNRVSAQEPFRASARFTWQLYRAVRRPRVATAAAILHKWKLCTAFARASAALRHQSRSLKRAAFQSKLAQAEDAATRGDQRTLYQIVRSLGPPSRQHFSRLRNAQGQFLTRGEEAQALVAQGKATYEQLADQPLTAQLYDSLDITDEEITLQLQATKAAKAVPGHLAPAAAWKICASCLGPLLGASLRHHLMQGKAGLLHGDLTDAQMVMLPKAGKSPHLLENLRPIGLMGPPSKALAGALRDRMAAQLQALLRFRPQFAYTAGRGTMNALLRVHMHVAAAARLIRRNQISRCCRHAGQRPLPLGGALSLSLDLSRAFDLADRCCIYATLEKYQVPRSIIDAIQRLHTGSKFVYKAGDRTASFMPTNGLKQGCKIAPCLWVWYTIALFDTLEARLSECWIRTVPTMFADDCWASWLIHSADELRRALKDLQILLCTLEDYKMRINFTKTAVLVKLVGKQASQALCNCTCIRHGVSHLVVVVNGRTQYVPIRTEHEYLGSRVCYDRVADRNLDHRLQAGQLRYHKIQRALTGKHVVSVSHRIRLWAACVFTSTSYSLAAVGLTAQGLHRWETRVLRHLRAIMRKPAHLTHVSNEEIWTQACLQRPGRVILAQLQGLQAQLTARSSCAADITTEQSVRHHVCGLEAHLRQLLEAQNEDSPPRAAATPRFACPHCEDTFLTEHALKIHCGIRHPAPVSEERRPVVQKLNPMEHSIGGLPHCRSCGRKFAKWQNFKHHIESGACEAMGGSSFVHKPPAEVEMKAAVPAPALPPVAHQPPPEQNLPLVERPYFRTSWRNWESLLMNAAIRQELKGQKGLSSGLNPETDIFEYVHFANHTSRQSQASDPPENQPNKRPRPEQTPARQRRQPRGGGRPFGANLRGTDQDTVKTLARIVIRQEDQLAELRGDKGFFLFLREDPEVSVLPALIQISKDWHARQEAGDQALKSPLRTLLLACLIKRLRELMVLMTATPESVKKLQAAEWMNQAEEWTFFKWSHQDKKLVQDPDRGSIAQPALLEKIDYLLTNLRGDVVQKFNSRPRLYEMGDNLPETATFFLSISLRGPIAQQVHEHLVQLIGVSALMLVGASLKREIPRRSPAVQQLAEMVFRFLKPQPPLPGMLETGSSVPTMRRMRETWLSSHQEFQETWIRRLTMDVHLLQQRLDQLEALIQRLLLRLPPTLAASGRNKVMSDSLPSELDTLDD</sequence>
<dbReference type="InterPro" id="IPR000477">
    <property type="entry name" value="RT_dom"/>
</dbReference>
<feature type="compositionally biased region" description="Low complexity" evidence="2">
    <location>
        <begin position="118"/>
        <end position="127"/>
    </location>
</feature>
<evidence type="ECO:0000313" key="5">
    <source>
        <dbReference type="Proteomes" id="UP000186817"/>
    </source>
</evidence>
<evidence type="ECO:0000256" key="2">
    <source>
        <dbReference type="SAM" id="MobiDB-lite"/>
    </source>
</evidence>
<feature type="compositionally biased region" description="Basic and acidic residues" evidence="2">
    <location>
        <begin position="128"/>
        <end position="147"/>
    </location>
</feature>
<dbReference type="PANTHER" id="PTHR47027">
    <property type="entry name" value="REVERSE TRANSCRIPTASE DOMAIN-CONTAINING PROTEIN"/>
    <property type="match status" value="1"/>
</dbReference>
<proteinExistence type="predicted"/>
<gene>
    <name evidence="4" type="ORF">AK812_SmicGene23560</name>
</gene>
<evidence type="ECO:0000313" key="4">
    <source>
        <dbReference type="EMBL" id="OLP94419.1"/>
    </source>
</evidence>